<dbReference type="InterPro" id="IPR050583">
    <property type="entry name" value="Mycobacterial_A85_antigen"/>
</dbReference>
<dbReference type="Gene3D" id="3.40.50.1820">
    <property type="entry name" value="alpha/beta hydrolase"/>
    <property type="match status" value="1"/>
</dbReference>
<keyword evidence="1" id="KW-0732">Signal</keyword>
<dbReference type="Proteomes" id="UP001056937">
    <property type="component" value="Chromosome 1"/>
</dbReference>
<accession>A0ABY4X772</accession>
<dbReference type="InterPro" id="IPR029058">
    <property type="entry name" value="AB_hydrolase_fold"/>
</dbReference>
<dbReference type="PANTHER" id="PTHR48098">
    <property type="entry name" value="ENTEROCHELIN ESTERASE-RELATED"/>
    <property type="match status" value="1"/>
</dbReference>
<evidence type="ECO:0000256" key="1">
    <source>
        <dbReference type="SAM" id="SignalP"/>
    </source>
</evidence>
<dbReference type="RefSeq" id="WP_252166582.1">
    <property type="nucleotide sequence ID" value="NZ_CP084930.1"/>
</dbReference>
<protein>
    <submittedName>
        <fullName evidence="2">Esterase</fullName>
    </submittedName>
</protein>
<dbReference type="Pfam" id="PF00756">
    <property type="entry name" value="Esterase"/>
    <property type="match status" value="1"/>
</dbReference>
<reference evidence="2" key="1">
    <citation type="journal article" date="2022" name="Toxins">
        <title>Genomic Analysis of Sphingopyxis sp. USTB-05 for Biodegrading Cyanobacterial Hepatotoxins.</title>
        <authorList>
            <person name="Liu C."/>
            <person name="Xu Q."/>
            <person name="Zhao Z."/>
            <person name="Zhang H."/>
            <person name="Liu X."/>
            <person name="Yin C."/>
            <person name="Liu Y."/>
            <person name="Yan H."/>
        </authorList>
    </citation>
    <scope>NUCLEOTIDE SEQUENCE</scope>
    <source>
        <strain evidence="2">NBD5</strain>
    </source>
</reference>
<keyword evidence="3" id="KW-1185">Reference proteome</keyword>
<dbReference type="InterPro" id="IPR000801">
    <property type="entry name" value="Esterase-like"/>
</dbReference>
<evidence type="ECO:0000313" key="2">
    <source>
        <dbReference type="EMBL" id="USI72773.1"/>
    </source>
</evidence>
<proteinExistence type="predicted"/>
<feature type="chain" id="PRO_5046958189" evidence="1">
    <location>
        <begin position="22"/>
        <end position="355"/>
    </location>
</feature>
<organism evidence="2 3">
    <name type="scientific">Sphingomonas morindae</name>
    <dbReference type="NCBI Taxonomy" id="1541170"/>
    <lineage>
        <taxon>Bacteria</taxon>
        <taxon>Pseudomonadati</taxon>
        <taxon>Pseudomonadota</taxon>
        <taxon>Alphaproteobacteria</taxon>
        <taxon>Sphingomonadales</taxon>
        <taxon>Sphingomonadaceae</taxon>
        <taxon>Sphingomonas</taxon>
    </lineage>
</organism>
<dbReference type="EMBL" id="CP084930">
    <property type="protein sequence ID" value="USI72773.1"/>
    <property type="molecule type" value="Genomic_DNA"/>
</dbReference>
<gene>
    <name evidence="2" type="ORF">LHA26_16115</name>
</gene>
<feature type="signal peptide" evidence="1">
    <location>
        <begin position="1"/>
        <end position="21"/>
    </location>
</feature>
<sequence length="355" mass="38868">MSRRSRTLPALFLTGLALALAAPALGQAITDTPPALANAPALTIERRLVHGAALEGSLEGDSADRTVFVVLPPSYARQPHRRYPVLYALHGYSIGAEQWMKEIHAERAIGNAYARGLPEMIIVFPDAKTKHNGSLYSSSVTTGDYETFIARDLVVYIDRSYRTLPHRESRGLAGHSMGGYGTARIGMKHPDMFGALYMMSPCCLAPRTADQIDIASAAQLEKVVTEADSARLPFLLRAQLASAAAWSPNPRKPPLYSDLPVEHGVVQPDVLAKWAANAPLAFVDQYVGNLRRYAAIAIDVGDQDGLRDDARRLHQRLDAYGIANSFEIYPGTHVSHVAFRFEDALLPFFGRALRH</sequence>
<evidence type="ECO:0000313" key="3">
    <source>
        <dbReference type="Proteomes" id="UP001056937"/>
    </source>
</evidence>
<name>A0ABY4X772_9SPHN</name>
<dbReference type="SUPFAM" id="SSF53474">
    <property type="entry name" value="alpha/beta-Hydrolases"/>
    <property type="match status" value="1"/>
</dbReference>